<comment type="caution">
    <text evidence="2">The sequence shown here is derived from an EMBL/GenBank/DDBJ whole genome shotgun (WGS) entry which is preliminary data.</text>
</comment>
<accession>A0A2H6KGZ8</accession>
<dbReference type="RefSeq" id="XP_028868509.1">
    <property type="nucleotide sequence ID" value="XM_029012676.1"/>
</dbReference>
<feature type="compositionally biased region" description="Polar residues" evidence="1">
    <location>
        <begin position="182"/>
        <end position="203"/>
    </location>
</feature>
<evidence type="ECO:0000313" key="3">
    <source>
        <dbReference type="Proteomes" id="UP000236319"/>
    </source>
</evidence>
<dbReference type="GeneID" id="39876036"/>
<sequence>MGFNGYVMGAVRTDAKGASGSPLARRIAFYADDLHCYKNLEAMRTQYDIAEKVYNDLSAISSRLAESNASPEVKEAKQRECDEHMKRVDRMLRDLREYAHLKNMLNKYRIIMDEFRTQNPNVQRLSELADGISNLEDKLKGNKELAENMMTSDVLKYYSRNIRLAEEFVRRHKVAVPPKSKQPATLTLNGNTPSPEATSQQEYTAVKTPPSGLMAEQTDQSIASNLRDTMNDKNSSGYLAMGIRVIQTMTALSMIAVL</sequence>
<feature type="region of interest" description="Disordered" evidence="1">
    <location>
        <begin position="175"/>
        <end position="215"/>
    </location>
</feature>
<evidence type="ECO:0000313" key="2">
    <source>
        <dbReference type="EMBL" id="GBE62266.1"/>
    </source>
</evidence>
<reference evidence="2 3" key="1">
    <citation type="journal article" date="2017" name="BMC Genomics">
        <title>Whole-genome assembly of Babesia ovata and comparative genomics between closely related pathogens.</title>
        <authorList>
            <person name="Yamagishi J."/>
            <person name="Asada M."/>
            <person name="Hakimi H."/>
            <person name="Tanaka T.Q."/>
            <person name="Sugimoto C."/>
            <person name="Kawazu S."/>
        </authorList>
    </citation>
    <scope>NUCLEOTIDE SEQUENCE [LARGE SCALE GENOMIC DNA]</scope>
    <source>
        <strain evidence="2 3">Miyake</strain>
    </source>
</reference>
<gene>
    <name evidence="2" type="ORF">BOVATA_037590</name>
</gene>
<evidence type="ECO:0000256" key="1">
    <source>
        <dbReference type="SAM" id="MobiDB-lite"/>
    </source>
</evidence>
<keyword evidence="3" id="KW-1185">Reference proteome</keyword>
<name>A0A2H6KGZ8_9APIC</name>
<organism evidence="2 3">
    <name type="scientific">Babesia ovata</name>
    <dbReference type="NCBI Taxonomy" id="189622"/>
    <lineage>
        <taxon>Eukaryota</taxon>
        <taxon>Sar</taxon>
        <taxon>Alveolata</taxon>
        <taxon>Apicomplexa</taxon>
        <taxon>Aconoidasida</taxon>
        <taxon>Piroplasmida</taxon>
        <taxon>Babesiidae</taxon>
        <taxon>Babesia</taxon>
    </lineage>
</organism>
<proteinExistence type="predicted"/>
<dbReference type="AlphaFoldDB" id="A0A2H6KGZ8"/>
<dbReference type="Proteomes" id="UP000236319">
    <property type="component" value="Unassembled WGS sequence"/>
</dbReference>
<protein>
    <submittedName>
        <fullName evidence="2">Eisosome 1, putative</fullName>
    </submittedName>
</protein>
<dbReference type="VEuPathDB" id="PiroplasmaDB:BOVATA_037590"/>
<dbReference type="EMBL" id="BDSA01000004">
    <property type="protein sequence ID" value="GBE62266.1"/>
    <property type="molecule type" value="Genomic_DNA"/>
</dbReference>